<protein>
    <recommendedName>
        <fullName evidence="3">Phage protein</fullName>
    </recommendedName>
</protein>
<evidence type="ECO:0008006" key="3">
    <source>
        <dbReference type="Google" id="ProtNLM"/>
    </source>
</evidence>
<proteinExistence type="predicted"/>
<gene>
    <name evidence="1" type="ORF">HMPREF2132_11060</name>
</gene>
<sequence>MVFHMISETDLKIEKMSMLKRIGEAVKDFVNKTGYDNVSIGATCCNGEFMTDDGKMHEGLHIEFTCDYYNPEWDNEDDE</sequence>
<dbReference type="EMBL" id="JRNJ01000104">
    <property type="protein sequence ID" value="KGF24830.1"/>
    <property type="molecule type" value="Genomic_DNA"/>
</dbReference>
<dbReference type="Proteomes" id="UP000029533">
    <property type="component" value="Unassembled WGS sequence"/>
</dbReference>
<evidence type="ECO:0000313" key="1">
    <source>
        <dbReference type="EMBL" id="KGF24830.1"/>
    </source>
</evidence>
<accession>A0AAW3FBY2</accession>
<comment type="caution">
    <text evidence="1">The sequence shown here is derived from an EMBL/GenBank/DDBJ whole genome shotgun (WGS) entry which is preliminary data.</text>
</comment>
<name>A0AAW3FBY2_9BACT</name>
<dbReference type="AlphaFoldDB" id="A0AAW3FBY2"/>
<reference evidence="1 2" key="1">
    <citation type="submission" date="2014-07" db="EMBL/GenBank/DDBJ databases">
        <authorList>
            <person name="McCorrison J."/>
            <person name="Sanka R."/>
            <person name="Torralba M."/>
            <person name="Gillis M."/>
            <person name="Haft D.H."/>
            <person name="Methe B."/>
            <person name="Sutton G."/>
            <person name="Nelson K.E."/>
        </authorList>
    </citation>
    <scope>NUCLEOTIDE SEQUENCE [LARGE SCALE GENOMIC DNA]</scope>
    <source>
        <strain evidence="1 2">DNF00424</strain>
    </source>
</reference>
<evidence type="ECO:0000313" key="2">
    <source>
        <dbReference type="Proteomes" id="UP000029533"/>
    </source>
</evidence>
<organism evidence="1 2">
    <name type="scientific">Prevotella histicola JCM 15637 = DNF00424</name>
    <dbReference type="NCBI Taxonomy" id="1236504"/>
    <lineage>
        <taxon>Bacteria</taxon>
        <taxon>Pseudomonadati</taxon>
        <taxon>Bacteroidota</taxon>
        <taxon>Bacteroidia</taxon>
        <taxon>Bacteroidales</taxon>
        <taxon>Prevotellaceae</taxon>
        <taxon>Prevotella</taxon>
    </lineage>
</organism>